<feature type="transmembrane region" description="Helical" evidence="7">
    <location>
        <begin position="248"/>
        <end position="267"/>
    </location>
</feature>
<dbReference type="InterPro" id="IPR051258">
    <property type="entry name" value="Diverse_Substrate_Transporter"/>
</dbReference>
<feature type="transmembrane region" description="Helical" evidence="7">
    <location>
        <begin position="218"/>
        <end position="236"/>
    </location>
</feature>
<feature type="transmembrane region" description="Helical" evidence="7">
    <location>
        <begin position="187"/>
        <end position="206"/>
    </location>
</feature>
<dbReference type="InterPro" id="IPR037185">
    <property type="entry name" value="EmrE-like"/>
</dbReference>
<evidence type="ECO:0000256" key="4">
    <source>
        <dbReference type="ARBA" id="ARBA00022692"/>
    </source>
</evidence>
<evidence type="ECO:0000313" key="9">
    <source>
        <dbReference type="EMBL" id="MBB6676779.1"/>
    </source>
</evidence>
<accession>A0A841T9Q0</accession>
<dbReference type="EMBL" id="JACJVN010000022">
    <property type="protein sequence ID" value="MBB6676779.1"/>
    <property type="molecule type" value="Genomic_DNA"/>
</dbReference>
<feature type="transmembrane region" description="Helical" evidence="7">
    <location>
        <begin position="273"/>
        <end position="291"/>
    </location>
</feature>
<keyword evidence="5 7" id="KW-1133">Transmembrane helix</keyword>
<dbReference type="AlphaFoldDB" id="A0A841T9Q0"/>
<dbReference type="PANTHER" id="PTHR42920:SF5">
    <property type="entry name" value="EAMA DOMAIN-CONTAINING PROTEIN"/>
    <property type="match status" value="1"/>
</dbReference>
<evidence type="ECO:0000313" key="10">
    <source>
        <dbReference type="Proteomes" id="UP000574133"/>
    </source>
</evidence>
<keyword evidence="3" id="KW-1003">Cell membrane</keyword>
<evidence type="ECO:0000256" key="3">
    <source>
        <dbReference type="ARBA" id="ARBA00022475"/>
    </source>
</evidence>
<keyword evidence="10" id="KW-1185">Reference proteome</keyword>
<gene>
    <name evidence="9" type="ORF">H4Q31_05475</name>
</gene>
<feature type="transmembrane region" description="Helical" evidence="7">
    <location>
        <begin position="106"/>
        <end position="124"/>
    </location>
</feature>
<evidence type="ECO:0000259" key="8">
    <source>
        <dbReference type="Pfam" id="PF00892"/>
    </source>
</evidence>
<comment type="caution">
    <text evidence="9">The sequence shown here is derived from an EMBL/GenBank/DDBJ whole genome shotgun (WGS) entry which is preliminary data.</text>
</comment>
<feature type="transmembrane region" description="Helical" evidence="7">
    <location>
        <begin position="159"/>
        <end position="175"/>
    </location>
</feature>
<comment type="similarity">
    <text evidence="2">Belongs to the EamA transporter family.</text>
</comment>
<feature type="domain" description="EamA" evidence="8">
    <location>
        <begin position="156"/>
        <end position="288"/>
    </location>
</feature>
<dbReference type="PROSITE" id="PS51257">
    <property type="entry name" value="PROKAR_LIPOPROTEIN"/>
    <property type="match status" value="1"/>
</dbReference>
<evidence type="ECO:0000256" key="6">
    <source>
        <dbReference type="ARBA" id="ARBA00023136"/>
    </source>
</evidence>
<dbReference type="SUPFAM" id="SSF103481">
    <property type="entry name" value="Multidrug resistance efflux transporter EmrE"/>
    <property type="match status" value="2"/>
</dbReference>
<name>A0A841T9Q0_9BACL</name>
<dbReference type="Pfam" id="PF00892">
    <property type="entry name" value="EamA"/>
    <property type="match status" value="2"/>
</dbReference>
<feature type="domain" description="EamA" evidence="8">
    <location>
        <begin position="9"/>
        <end position="146"/>
    </location>
</feature>
<proteinExistence type="inferred from homology"/>
<evidence type="ECO:0000256" key="5">
    <source>
        <dbReference type="ARBA" id="ARBA00022989"/>
    </source>
</evidence>
<evidence type="ECO:0000256" key="1">
    <source>
        <dbReference type="ARBA" id="ARBA00004651"/>
    </source>
</evidence>
<dbReference type="RefSeq" id="WP_185178071.1">
    <property type="nucleotide sequence ID" value="NZ_CBCSEP010000015.1"/>
</dbReference>
<dbReference type="InterPro" id="IPR000620">
    <property type="entry name" value="EamA_dom"/>
</dbReference>
<dbReference type="GO" id="GO:0005886">
    <property type="term" value="C:plasma membrane"/>
    <property type="evidence" value="ECO:0007669"/>
    <property type="project" value="UniProtKB-SubCell"/>
</dbReference>
<feature type="transmembrane region" description="Helical" evidence="7">
    <location>
        <begin position="131"/>
        <end position="153"/>
    </location>
</feature>
<feature type="transmembrane region" description="Helical" evidence="7">
    <location>
        <begin position="38"/>
        <end position="58"/>
    </location>
</feature>
<keyword evidence="4 7" id="KW-0812">Transmembrane</keyword>
<dbReference type="Proteomes" id="UP000574133">
    <property type="component" value="Unassembled WGS sequence"/>
</dbReference>
<keyword evidence="6 7" id="KW-0472">Membrane</keyword>
<reference evidence="9 10" key="1">
    <citation type="submission" date="2020-08" db="EMBL/GenBank/DDBJ databases">
        <title>Cohnella phylogeny.</title>
        <authorList>
            <person name="Dunlap C."/>
        </authorList>
    </citation>
    <scope>NUCLEOTIDE SEQUENCE [LARGE SCALE GENOMIC DNA]</scope>
    <source>
        <strain evidence="9 10">DSM 103658</strain>
    </source>
</reference>
<organism evidence="9 10">
    <name type="scientific">Cohnella lubricantis</name>
    <dbReference type="NCBI Taxonomy" id="2163172"/>
    <lineage>
        <taxon>Bacteria</taxon>
        <taxon>Bacillati</taxon>
        <taxon>Bacillota</taxon>
        <taxon>Bacilli</taxon>
        <taxon>Bacillales</taxon>
        <taxon>Paenibacillaceae</taxon>
        <taxon>Cohnella</taxon>
    </lineage>
</organism>
<sequence>MNQRKSWISNLLLLLTACIWGFAFVAQRQGMSSTGPFTYNAVRFALAALSLIPLIVWLDRRSGRTAVQKKAANRSAAANGLWVGLFLFAGASLQQIGLLYTTAGKAAFVTGLYMVIVPFLGLFLKQRLGLNGWAGAVLALIGLYLLCVTDGLRLGKGDWFELIGAFFWAGHILIIDKLSRNTDPLRLSFVQIAVCSVLSFIVAAAAETIELSGLLEAAVPILYGGICSVGIAYTLQIIGQKNAQPTQAAIILSMETVFAAIGGYLILNELLGTRGVLGCLLMFGGMLIPQLPSIRLGKRRSIMDGAGTMHETRGLE</sequence>
<evidence type="ECO:0000256" key="2">
    <source>
        <dbReference type="ARBA" id="ARBA00007362"/>
    </source>
</evidence>
<dbReference type="PANTHER" id="PTHR42920">
    <property type="entry name" value="OS03G0707200 PROTEIN-RELATED"/>
    <property type="match status" value="1"/>
</dbReference>
<comment type="subcellular location">
    <subcellularLocation>
        <location evidence="1">Cell membrane</location>
        <topology evidence="1">Multi-pass membrane protein</topology>
    </subcellularLocation>
</comment>
<evidence type="ECO:0000256" key="7">
    <source>
        <dbReference type="SAM" id="Phobius"/>
    </source>
</evidence>
<protein>
    <submittedName>
        <fullName evidence="9">DMT family transporter</fullName>
    </submittedName>
</protein>
<feature type="transmembrane region" description="Helical" evidence="7">
    <location>
        <begin position="79"/>
        <end position="100"/>
    </location>
</feature>